<dbReference type="AlphaFoldDB" id="A0A9P8A185"/>
<proteinExistence type="predicted"/>
<feature type="chain" id="PRO_5040134942" evidence="2">
    <location>
        <begin position="20"/>
        <end position="321"/>
    </location>
</feature>
<evidence type="ECO:0000256" key="2">
    <source>
        <dbReference type="SAM" id="SignalP"/>
    </source>
</evidence>
<keyword evidence="2" id="KW-0732">Signal</keyword>
<feature type="region of interest" description="Disordered" evidence="1">
    <location>
        <begin position="184"/>
        <end position="321"/>
    </location>
</feature>
<reference evidence="3" key="1">
    <citation type="submission" date="2021-07" db="EMBL/GenBank/DDBJ databases">
        <title>Draft genome of Mortierella alpina, strain LL118, isolated from an aspen leaf litter sample.</title>
        <authorList>
            <person name="Yang S."/>
            <person name="Vinatzer B.A."/>
        </authorList>
    </citation>
    <scope>NUCLEOTIDE SEQUENCE</scope>
    <source>
        <strain evidence="3">LL118</strain>
    </source>
</reference>
<comment type="caution">
    <text evidence="3">The sequence shown here is derived from an EMBL/GenBank/DDBJ whole genome shotgun (WGS) entry which is preliminary data.</text>
</comment>
<dbReference type="EMBL" id="JAIFTL010000290">
    <property type="protein sequence ID" value="KAG9320442.1"/>
    <property type="molecule type" value="Genomic_DNA"/>
</dbReference>
<gene>
    <name evidence="3" type="ORF">KVV02_003130</name>
</gene>
<dbReference type="Proteomes" id="UP000717515">
    <property type="component" value="Unassembled WGS sequence"/>
</dbReference>
<feature type="compositionally biased region" description="Basic residues" evidence="1">
    <location>
        <begin position="270"/>
        <end position="288"/>
    </location>
</feature>
<feature type="compositionally biased region" description="Pro residues" evidence="1">
    <location>
        <begin position="198"/>
        <end position="269"/>
    </location>
</feature>
<evidence type="ECO:0000313" key="3">
    <source>
        <dbReference type="EMBL" id="KAG9320442.1"/>
    </source>
</evidence>
<evidence type="ECO:0000313" key="4">
    <source>
        <dbReference type="Proteomes" id="UP000717515"/>
    </source>
</evidence>
<protein>
    <submittedName>
        <fullName evidence="3">Uncharacterized protein</fullName>
    </submittedName>
</protein>
<organism evidence="3 4">
    <name type="scientific">Mortierella alpina</name>
    <name type="common">Oleaginous fungus</name>
    <name type="synonym">Mortierella renispora</name>
    <dbReference type="NCBI Taxonomy" id="64518"/>
    <lineage>
        <taxon>Eukaryota</taxon>
        <taxon>Fungi</taxon>
        <taxon>Fungi incertae sedis</taxon>
        <taxon>Mucoromycota</taxon>
        <taxon>Mortierellomycotina</taxon>
        <taxon>Mortierellomycetes</taxon>
        <taxon>Mortierellales</taxon>
        <taxon>Mortierellaceae</taxon>
        <taxon>Mortierella</taxon>
    </lineage>
</organism>
<accession>A0A9P8A185</accession>
<sequence length="321" mass="34471">MFLKKALLLVAAAAPLISGEKLTCTRNDTQILEDAKHITASITDANNFCTMLTGYGVKPVAENEGCGEVYCHGEVMDDGHPMPEGYILSSNYLKTPDYVQITGCIDSSVWAQDPLDDGGQMDSHGWPFHCAGYKKFVSLLEPSSNTFCLRCCVEKENVHCNTSISTHGCYNVIPGNYTMADGSECKPPTLPAGTQPPKTVPPQVTPPKVNPPKVNPPKVNPPKVNPPKVNPPKVNPPKANPPKVNPPKANPPKVNPPKVNPPKVNPPKGKPSKGKPSKGKPSKGKPPKVVKPPKVTPSKVRQPKVYATEAVKPMSNSQQAF</sequence>
<evidence type="ECO:0000256" key="1">
    <source>
        <dbReference type="SAM" id="MobiDB-lite"/>
    </source>
</evidence>
<feature type="signal peptide" evidence="2">
    <location>
        <begin position="1"/>
        <end position="19"/>
    </location>
</feature>
<name>A0A9P8A185_MORAP</name>